<dbReference type="EMBL" id="CAGA01000119">
    <property type="protein sequence ID" value="CCE34802.1"/>
    <property type="molecule type" value="Genomic_DNA"/>
</dbReference>
<dbReference type="VEuPathDB" id="FungiDB:CPUR_08740"/>
<dbReference type="InterPro" id="IPR000953">
    <property type="entry name" value="Chromo/chromo_shadow_dom"/>
</dbReference>
<dbReference type="SMART" id="SM00298">
    <property type="entry name" value="CHROMO"/>
    <property type="match status" value="1"/>
</dbReference>
<evidence type="ECO:0000313" key="5">
    <source>
        <dbReference type="EMBL" id="CCE34802.1"/>
    </source>
</evidence>
<dbReference type="SUPFAM" id="SSF54160">
    <property type="entry name" value="Chromo domain-like"/>
    <property type="match status" value="1"/>
</dbReference>
<dbReference type="GO" id="GO:0005634">
    <property type="term" value="C:nucleus"/>
    <property type="evidence" value="ECO:0007669"/>
    <property type="project" value="UniProtKB-SubCell"/>
</dbReference>
<dbReference type="STRING" id="1111077.M1VZB8"/>
<dbReference type="Gene3D" id="2.40.50.40">
    <property type="match status" value="1"/>
</dbReference>
<proteinExistence type="predicted"/>
<evidence type="ECO:0000256" key="2">
    <source>
        <dbReference type="ARBA" id="ARBA00011353"/>
    </source>
</evidence>
<evidence type="ECO:0000259" key="4">
    <source>
        <dbReference type="PROSITE" id="PS50013"/>
    </source>
</evidence>
<dbReference type="Pfam" id="PF00385">
    <property type="entry name" value="Chromo"/>
    <property type="match status" value="1"/>
</dbReference>
<accession>M1VZB8</accession>
<comment type="subunit">
    <text evidence="2">Component of the NuA4 histone acetyltransferase complex.</text>
</comment>
<dbReference type="Pfam" id="PF24626">
    <property type="entry name" value="SH3_Tf2-1"/>
    <property type="match status" value="1"/>
</dbReference>
<reference evidence="5 6" key="1">
    <citation type="journal article" date="2013" name="PLoS Genet.">
        <title>Plant-symbiotic fungi as chemical engineers: Multi-genome analysis of the Clavicipitaceae reveals dynamics of alkaloid loci.</title>
        <authorList>
            <person name="Schardl C.L."/>
            <person name="Young C.A."/>
            <person name="Hesse U."/>
            <person name="Amyotte S.G."/>
            <person name="Andreeva K."/>
            <person name="Calie P.J."/>
            <person name="Fleetwood D.J."/>
            <person name="Haws D.C."/>
            <person name="Moore N."/>
            <person name="Oeser B."/>
            <person name="Panaccione D.G."/>
            <person name="Schweri K.K."/>
            <person name="Voisey C.R."/>
            <person name="Farman M.L."/>
            <person name="Jaromczyk J.W."/>
            <person name="Roe B.A."/>
            <person name="O'Sullivan D.M."/>
            <person name="Scott B."/>
            <person name="Tudzynski P."/>
            <person name="An Z."/>
            <person name="Arnaoudova E.G."/>
            <person name="Bullock C.T."/>
            <person name="Charlton N.D."/>
            <person name="Chen L."/>
            <person name="Cox M."/>
            <person name="Dinkins R.D."/>
            <person name="Florea S."/>
            <person name="Glenn A.E."/>
            <person name="Gordon A."/>
            <person name="Gueldener U."/>
            <person name="Harris D.R."/>
            <person name="Hollin W."/>
            <person name="Jaromczyk J."/>
            <person name="Johnson R.D."/>
            <person name="Khan A.K."/>
            <person name="Leistner E."/>
            <person name="Leuchtmann A."/>
            <person name="Li C."/>
            <person name="Liu J."/>
            <person name="Liu J."/>
            <person name="Liu M."/>
            <person name="Mace W."/>
            <person name="Machado C."/>
            <person name="Nagabhyru P."/>
            <person name="Pan J."/>
            <person name="Schmid J."/>
            <person name="Sugawara K."/>
            <person name="Steiner U."/>
            <person name="Takach J.E."/>
            <person name="Tanaka E."/>
            <person name="Webb J.S."/>
            <person name="Wilson E.V."/>
            <person name="Wiseman J.L."/>
            <person name="Yoshida R."/>
            <person name="Zeng Z."/>
        </authorList>
    </citation>
    <scope>NUCLEOTIDE SEQUENCE [LARGE SCALE GENOMIC DNA]</scope>
    <source>
        <strain evidence="5 6">20.1</strain>
    </source>
</reference>
<dbReference type="GO" id="GO:0006338">
    <property type="term" value="P:chromatin remodeling"/>
    <property type="evidence" value="ECO:0007669"/>
    <property type="project" value="UniProtKB-ARBA"/>
</dbReference>
<evidence type="ECO:0000256" key="3">
    <source>
        <dbReference type="ARBA" id="ARBA00023242"/>
    </source>
</evidence>
<keyword evidence="6" id="KW-1185">Reference proteome</keyword>
<protein>
    <recommendedName>
        <fullName evidence="4">Chromo domain-containing protein</fullName>
    </recommendedName>
</protein>
<dbReference type="Proteomes" id="UP000016801">
    <property type="component" value="Unassembled WGS sequence"/>
</dbReference>
<evidence type="ECO:0000313" key="6">
    <source>
        <dbReference type="Proteomes" id="UP000016801"/>
    </source>
</evidence>
<dbReference type="PROSITE" id="PS50013">
    <property type="entry name" value="CHROMO_2"/>
    <property type="match status" value="1"/>
</dbReference>
<sequence>MRFKVGDYVLLSTKNINLRRPSRKLTVKFLGPYKIEKEIGKHGLAYQLKMPNNVRLHNVFNITNLEPFQGDPSIAQDTSTLPDNITDDAEDFEVERIITHKYNGKRRKYLVKWKGYDTSENSWVLQRDFNTKEIIHDYEQQLSTNV</sequence>
<dbReference type="HOGENOM" id="CLU_000384_6_4_1"/>
<dbReference type="InterPro" id="IPR056924">
    <property type="entry name" value="SH3_Tf2-1"/>
</dbReference>
<comment type="caution">
    <text evidence="5">The sequence shown here is derived from an EMBL/GenBank/DDBJ whole genome shotgun (WGS) entry which is preliminary data.</text>
</comment>
<dbReference type="PANTHER" id="PTHR22812">
    <property type="entry name" value="CHROMOBOX PROTEIN"/>
    <property type="match status" value="1"/>
</dbReference>
<gene>
    <name evidence="5" type="ORF">CPUR_08740</name>
</gene>
<organism evidence="5 6">
    <name type="scientific">Claviceps purpurea (strain 20.1)</name>
    <name type="common">Ergot fungus</name>
    <name type="synonym">Sphacelia segetum</name>
    <dbReference type="NCBI Taxonomy" id="1111077"/>
    <lineage>
        <taxon>Eukaryota</taxon>
        <taxon>Fungi</taxon>
        <taxon>Dikarya</taxon>
        <taxon>Ascomycota</taxon>
        <taxon>Pezizomycotina</taxon>
        <taxon>Sordariomycetes</taxon>
        <taxon>Hypocreomycetidae</taxon>
        <taxon>Hypocreales</taxon>
        <taxon>Clavicipitaceae</taxon>
        <taxon>Claviceps</taxon>
    </lineage>
</organism>
<evidence type="ECO:0000256" key="1">
    <source>
        <dbReference type="ARBA" id="ARBA00004123"/>
    </source>
</evidence>
<name>M1VZB8_CLAP2</name>
<dbReference type="InterPro" id="IPR051219">
    <property type="entry name" value="Heterochromatin_chromo-domain"/>
</dbReference>
<dbReference type="CDD" id="cd18978">
    <property type="entry name" value="CD_DDE_transposase_like"/>
    <property type="match status" value="1"/>
</dbReference>
<dbReference type="AlphaFoldDB" id="M1VZB8"/>
<keyword evidence="3" id="KW-0539">Nucleus</keyword>
<comment type="subcellular location">
    <subcellularLocation>
        <location evidence="1">Nucleus</location>
    </subcellularLocation>
</comment>
<dbReference type="OrthoDB" id="5101518at2759"/>
<dbReference type="eggNOG" id="KOG0017">
    <property type="taxonomic scope" value="Eukaryota"/>
</dbReference>
<dbReference type="InterPro" id="IPR016197">
    <property type="entry name" value="Chromo-like_dom_sf"/>
</dbReference>
<feature type="domain" description="Chromo" evidence="4">
    <location>
        <begin position="92"/>
        <end position="146"/>
    </location>
</feature>
<dbReference type="InterPro" id="IPR023780">
    <property type="entry name" value="Chromo_domain"/>
</dbReference>